<protein>
    <submittedName>
        <fullName evidence="3">Uncharacterized protein</fullName>
    </submittedName>
</protein>
<dbReference type="EMBL" id="DWXX01000117">
    <property type="protein sequence ID" value="HJB59325.1"/>
    <property type="molecule type" value="Genomic_DNA"/>
</dbReference>
<proteinExistence type="predicted"/>
<comment type="caution">
    <text evidence="3">The sequence shown here is derived from an EMBL/GenBank/DDBJ whole genome shotgun (WGS) entry which is preliminary data.</text>
</comment>
<evidence type="ECO:0000256" key="2">
    <source>
        <dbReference type="SAM" id="Phobius"/>
    </source>
</evidence>
<gene>
    <name evidence="3" type="ORF">H9771_06695</name>
</gene>
<feature type="transmembrane region" description="Helical" evidence="2">
    <location>
        <begin position="40"/>
        <end position="59"/>
    </location>
</feature>
<evidence type="ECO:0000313" key="3">
    <source>
        <dbReference type="EMBL" id="HJB59325.1"/>
    </source>
</evidence>
<keyword evidence="2" id="KW-0812">Transmembrane</keyword>
<keyword evidence="2" id="KW-1133">Transmembrane helix</keyword>
<evidence type="ECO:0000313" key="4">
    <source>
        <dbReference type="Proteomes" id="UP000824211"/>
    </source>
</evidence>
<sequence>MTFAPAAPTRRQGLSAHLSSAKTPHGLRMKRQENFRKENIIIRAAAFFTSQAYFSGMLFQSVQSNTA</sequence>
<name>A0A9D2S8F2_9FIRM</name>
<reference evidence="3" key="1">
    <citation type="journal article" date="2021" name="PeerJ">
        <title>Extensive microbial diversity within the chicken gut microbiome revealed by metagenomics and culture.</title>
        <authorList>
            <person name="Gilroy R."/>
            <person name="Ravi A."/>
            <person name="Getino M."/>
            <person name="Pursley I."/>
            <person name="Horton D.L."/>
            <person name="Alikhan N.F."/>
            <person name="Baker D."/>
            <person name="Gharbi K."/>
            <person name="Hall N."/>
            <person name="Watson M."/>
            <person name="Adriaenssens E.M."/>
            <person name="Foster-Nyarko E."/>
            <person name="Jarju S."/>
            <person name="Secka A."/>
            <person name="Antonio M."/>
            <person name="Oren A."/>
            <person name="Chaudhuri R.R."/>
            <person name="La Ragione R."/>
            <person name="Hildebrand F."/>
            <person name="Pallen M.J."/>
        </authorList>
    </citation>
    <scope>NUCLEOTIDE SEQUENCE</scope>
    <source>
        <strain evidence="3">ChiHjej9B8-13557</strain>
    </source>
</reference>
<feature type="non-terminal residue" evidence="3">
    <location>
        <position position="67"/>
    </location>
</feature>
<feature type="region of interest" description="Disordered" evidence="1">
    <location>
        <begin position="1"/>
        <end position="26"/>
    </location>
</feature>
<evidence type="ECO:0000256" key="1">
    <source>
        <dbReference type="SAM" id="MobiDB-lite"/>
    </source>
</evidence>
<organism evidence="3 4">
    <name type="scientific">Candidatus Faecalibacterium faecipullorum</name>
    <dbReference type="NCBI Taxonomy" id="2838578"/>
    <lineage>
        <taxon>Bacteria</taxon>
        <taxon>Bacillati</taxon>
        <taxon>Bacillota</taxon>
        <taxon>Clostridia</taxon>
        <taxon>Eubacteriales</taxon>
        <taxon>Oscillospiraceae</taxon>
        <taxon>Faecalibacterium</taxon>
    </lineage>
</organism>
<dbReference type="Proteomes" id="UP000824211">
    <property type="component" value="Unassembled WGS sequence"/>
</dbReference>
<dbReference type="AlphaFoldDB" id="A0A9D2S8F2"/>
<keyword evidence="2" id="KW-0472">Membrane</keyword>
<reference evidence="3" key="2">
    <citation type="submission" date="2021-04" db="EMBL/GenBank/DDBJ databases">
        <authorList>
            <person name="Gilroy R."/>
        </authorList>
    </citation>
    <scope>NUCLEOTIDE SEQUENCE</scope>
    <source>
        <strain evidence="3">ChiHjej9B8-13557</strain>
    </source>
</reference>
<accession>A0A9D2S8F2</accession>